<dbReference type="AlphaFoldDB" id="A0A5C5XTX4"/>
<protein>
    <submittedName>
        <fullName evidence="1">Uncharacterized protein</fullName>
    </submittedName>
</protein>
<gene>
    <name evidence="1" type="ORF">CA85_24840</name>
</gene>
<evidence type="ECO:0000313" key="2">
    <source>
        <dbReference type="Proteomes" id="UP000318053"/>
    </source>
</evidence>
<dbReference type="Proteomes" id="UP000318053">
    <property type="component" value="Unassembled WGS sequence"/>
</dbReference>
<comment type="caution">
    <text evidence="1">The sequence shown here is derived from an EMBL/GenBank/DDBJ whole genome shotgun (WGS) entry which is preliminary data.</text>
</comment>
<organism evidence="1 2">
    <name type="scientific">Allorhodopirellula solitaria</name>
    <dbReference type="NCBI Taxonomy" id="2527987"/>
    <lineage>
        <taxon>Bacteria</taxon>
        <taxon>Pseudomonadati</taxon>
        <taxon>Planctomycetota</taxon>
        <taxon>Planctomycetia</taxon>
        <taxon>Pirellulales</taxon>
        <taxon>Pirellulaceae</taxon>
        <taxon>Allorhodopirellula</taxon>
    </lineage>
</organism>
<name>A0A5C5XTX4_9BACT</name>
<dbReference type="EMBL" id="SJPK01000005">
    <property type="protein sequence ID" value="TWT66390.1"/>
    <property type="molecule type" value="Genomic_DNA"/>
</dbReference>
<keyword evidence="2" id="KW-1185">Reference proteome</keyword>
<evidence type="ECO:0000313" key="1">
    <source>
        <dbReference type="EMBL" id="TWT66390.1"/>
    </source>
</evidence>
<sequence length="162" mass="17545">MFARLYSGTSLFCLPCRPADVPASGQVNSLNFAILAIDPAKRYPMDRVSLDVDKAEEPCQLLRGSIRQGCSLVAAIGTLVSLISWTGCSSMQSTGMTQSYGFAYVSSTSSIWATNSASASGGMTQYCILRLFMPFFKRSAKCRMADRINDPQLNDLAGKQSQ</sequence>
<reference evidence="1 2" key="1">
    <citation type="submission" date="2019-02" db="EMBL/GenBank/DDBJ databases">
        <title>Deep-cultivation of Planctomycetes and their phenomic and genomic characterization uncovers novel biology.</title>
        <authorList>
            <person name="Wiegand S."/>
            <person name="Jogler M."/>
            <person name="Boedeker C."/>
            <person name="Pinto D."/>
            <person name="Vollmers J."/>
            <person name="Rivas-Marin E."/>
            <person name="Kohn T."/>
            <person name="Peeters S.H."/>
            <person name="Heuer A."/>
            <person name="Rast P."/>
            <person name="Oberbeckmann S."/>
            <person name="Bunk B."/>
            <person name="Jeske O."/>
            <person name="Meyerdierks A."/>
            <person name="Storesund J.E."/>
            <person name="Kallscheuer N."/>
            <person name="Luecker S."/>
            <person name="Lage O.M."/>
            <person name="Pohl T."/>
            <person name="Merkel B.J."/>
            <person name="Hornburger P."/>
            <person name="Mueller R.-W."/>
            <person name="Bruemmer F."/>
            <person name="Labrenz M."/>
            <person name="Spormann A.M."/>
            <person name="Op Den Camp H."/>
            <person name="Overmann J."/>
            <person name="Amann R."/>
            <person name="Jetten M.S.M."/>
            <person name="Mascher T."/>
            <person name="Medema M.H."/>
            <person name="Devos D.P."/>
            <person name="Kaster A.-K."/>
            <person name="Ovreas L."/>
            <person name="Rohde M."/>
            <person name="Galperin M.Y."/>
            <person name="Jogler C."/>
        </authorList>
    </citation>
    <scope>NUCLEOTIDE SEQUENCE [LARGE SCALE GENOMIC DNA]</scope>
    <source>
        <strain evidence="1 2">CA85</strain>
    </source>
</reference>
<proteinExistence type="predicted"/>
<accession>A0A5C5XTX4</accession>